<evidence type="ECO:0000313" key="3">
    <source>
        <dbReference type="Proteomes" id="UP000054988"/>
    </source>
</evidence>
<comment type="caution">
    <text evidence="2">The sequence shown here is derived from an EMBL/GenBank/DDBJ whole genome shotgun (WGS) entry which is preliminary data.</text>
</comment>
<dbReference type="AlphaFoldDB" id="A0A0W0FHU6"/>
<keyword evidence="1" id="KW-0472">Membrane</keyword>
<accession>A0A0W0FHU6</accession>
<keyword evidence="1" id="KW-0812">Transmembrane</keyword>
<evidence type="ECO:0000313" key="2">
    <source>
        <dbReference type="EMBL" id="KTB35882.1"/>
    </source>
</evidence>
<reference evidence="2 3" key="1">
    <citation type="submission" date="2015-12" db="EMBL/GenBank/DDBJ databases">
        <title>Draft genome sequence of Moniliophthora roreri, the causal agent of frosty pod rot of cacao.</title>
        <authorList>
            <person name="Aime M.C."/>
            <person name="Diaz-Valderrama J.R."/>
            <person name="Kijpornyongpan T."/>
            <person name="Phillips-Mora W."/>
        </authorList>
    </citation>
    <scope>NUCLEOTIDE SEQUENCE [LARGE SCALE GENOMIC DNA]</scope>
    <source>
        <strain evidence="2 3">MCA 2952</strain>
    </source>
</reference>
<feature type="transmembrane region" description="Helical" evidence="1">
    <location>
        <begin position="35"/>
        <end position="59"/>
    </location>
</feature>
<keyword evidence="1" id="KW-1133">Transmembrane helix</keyword>
<evidence type="ECO:0000256" key="1">
    <source>
        <dbReference type="SAM" id="Phobius"/>
    </source>
</evidence>
<gene>
    <name evidence="2" type="ORF">WG66_11554</name>
</gene>
<proteinExistence type="predicted"/>
<organism evidence="2 3">
    <name type="scientific">Moniliophthora roreri</name>
    <name type="common">Frosty pod rot fungus</name>
    <name type="synonym">Monilia roreri</name>
    <dbReference type="NCBI Taxonomy" id="221103"/>
    <lineage>
        <taxon>Eukaryota</taxon>
        <taxon>Fungi</taxon>
        <taxon>Dikarya</taxon>
        <taxon>Basidiomycota</taxon>
        <taxon>Agaricomycotina</taxon>
        <taxon>Agaricomycetes</taxon>
        <taxon>Agaricomycetidae</taxon>
        <taxon>Agaricales</taxon>
        <taxon>Marasmiineae</taxon>
        <taxon>Marasmiaceae</taxon>
        <taxon>Moniliophthora</taxon>
    </lineage>
</organism>
<sequence length="72" mass="7489">MAGLIMGNLALVADRATFNTVACPRTACNIRTSPFVFVVYCLAAVLASFGEVPFVTYVASNAMAKGIPESSA</sequence>
<dbReference type="EMBL" id="LATX01001964">
    <property type="protein sequence ID" value="KTB35882.1"/>
    <property type="molecule type" value="Genomic_DNA"/>
</dbReference>
<protein>
    <submittedName>
        <fullName evidence="2">Uncharacterized protein</fullName>
    </submittedName>
</protein>
<name>A0A0W0FHU6_MONRR</name>
<dbReference type="Proteomes" id="UP000054988">
    <property type="component" value="Unassembled WGS sequence"/>
</dbReference>